<name>A0A4Y8DKJ6_9HELO</name>
<protein>
    <recommendedName>
        <fullName evidence="3">BTB domain-containing protein</fullName>
    </recommendedName>
</protein>
<evidence type="ECO:0008006" key="3">
    <source>
        <dbReference type="Google" id="ProtNLM"/>
    </source>
</evidence>
<dbReference type="OrthoDB" id="3530079at2759"/>
<keyword evidence="2" id="KW-1185">Reference proteome</keyword>
<reference evidence="1 2" key="1">
    <citation type="submission" date="2017-11" db="EMBL/GenBank/DDBJ databases">
        <title>Comparative genomics of Botrytis spp.</title>
        <authorList>
            <person name="Valero-Jimenez C.A."/>
            <person name="Tapia P."/>
            <person name="Veloso J."/>
            <person name="Silva-Moreno E."/>
            <person name="Staats M."/>
            <person name="Valdes J.H."/>
            <person name="Van Kan J.A.L."/>
        </authorList>
    </citation>
    <scope>NUCLEOTIDE SEQUENCE [LARGE SCALE GENOMIC DNA]</scope>
    <source>
        <strain evidence="1 2">MUCL2830</strain>
    </source>
</reference>
<sequence>MTEQACVSTHGGPVKIADFGDKLVHIFVGVERKKYSVHKNLICKSGDFFRAVFQDNGEVAENKMDLPEDKPYIFDAFTRSSLATQEMFKEVDGATLQILKRKHLMRRKNDDPRHRVEKSEMDDVEGFEICAFHQHKSGGDCDPAPNSFGHSSD</sequence>
<evidence type="ECO:0000313" key="1">
    <source>
        <dbReference type="EMBL" id="TEY87452.1"/>
    </source>
</evidence>
<evidence type="ECO:0000313" key="2">
    <source>
        <dbReference type="Proteomes" id="UP000297299"/>
    </source>
</evidence>
<accession>A0A4Y8DKJ6</accession>
<gene>
    <name evidence="1" type="ORF">BOTCAL_0002g00610</name>
</gene>
<comment type="caution">
    <text evidence="1">The sequence shown here is derived from an EMBL/GenBank/DDBJ whole genome shotgun (WGS) entry which is preliminary data.</text>
</comment>
<dbReference type="Proteomes" id="UP000297299">
    <property type="component" value="Unassembled WGS sequence"/>
</dbReference>
<proteinExistence type="predicted"/>
<organism evidence="1 2">
    <name type="scientific">Botryotinia calthae</name>
    <dbReference type="NCBI Taxonomy" id="38488"/>
    <lineage>
        <taxon>Eukaryota</taxon>
        <taxon>Fungi</taxon>
        <taxon>Dikarya</taxon>
        <taxon>Ascomycota</taxon>
        <taxon>Pezizomycotina</taxon>
        <taxon>Leotiomycetes</taxon>
        <taxon>Helotiales</taxon>
        <taxon>Sclerotiniaceae</taxon>
        <taxon>Botryotinia</taxon>
    </lineage>
</organism>
<dbReference type="EMBL" id="PHWZ01000002">
    <property type="protein sequence ID" value="TEY87452.1"/>
    <property type="molecule type" value="Genomic_DNA"/>
</dbReference>
<dbReference type="AlphaFoldDB" id="A0A4Y8DKJ6"/>